<comment type="subcellular location">
    <subcellularLocation>
        <location evidence="2">Bacterial flagellum basal body</location>
    </subcellularLocation>
</comment>
<keyword evidence="6" id="KW-0966">Cell projection</keyword>
<dbReference type="Pfam" id="PF06429">
    <property type="entry name" value="Flg_bbr_C"/>
    <property type="match status" value="1"/>
</dbReference>
<dbReference type="InterPro" id="IPR037925">
    <property type="entry name" value="FlgE/F/G-like"/>
</dbReference>
<comment type="similarity">
    <text evidence="1 2">Belongs to the flagella basal body rod proteins family.</text>
</comment>
<organism evidence="6 8">
    <name type="scientific">Roseburia inulinivorans</name>
    <dbReference type="NCBI Taxonomy" id="360807"/>
    <lineage>
        <taxon>Bacteria</taxon>
        <taxon>Bacillati</taxon>
        <taxon>Bacillota</taxon>
        <taxon>Clostridia</taxon>
        <taxon>Lachnospirales</taxon>
        <taxon>Lachnospiraceae</taxon>
        <taxon>Roseburia</taxon>
    </lineage>
</organism>
<sequence>MMRALYTAASGMRAQQTNVDNISNNIANVNTTAFKSQKTEFKSLLYQTIQTRTTSANGEEKPIGAQVGLGTRVASNTTSYTQGALLEDESKSAFAIEGNGFFQVRGADGTTYYTRNGNFNWSIGPTGTTLTNTDGYPVLDSNGNTIVLPNNVNSEKAVVTTDGQVGYYNNAGAYVSMNRTIGLSQFNNPAGLEKAGSNLLRATNASGAALNEATNANLTRSKIHQGYLEGSNVQVADEMVNLIVAQRAYQLNSKAITTSDDMLEQANNLKR</sequence>
<evidence type="ECO:0000313" key="6">
    <source>
        <dbReference type="EMBL" id="CRL32132.1"/>
    </source>
</evidence>
<reference evidence="8" key="2">
    <citation type="submission" date="2015-05" db="EMBL/GenBank/DDBJ databases">
        <authorList>
            <consortium name="Pathogen Informatics"/>
        </authorList>
    </citation>
    <scope>NUCLEOTIDE SEQUENCE [LARGE SCALE GENOMIC DNA]</scope>
    <source>
        <strain evidence="7 9">2789STDY5608887</strain>
        <strain evidence="8">L1-83</strain>
    </source>
</reference>
<dbReference type="EMBL" id="CVRS01000002">
    <property type="protein sequence ID" value="CRL32132.1"/>
    <property type="molecule type" value="Genomic_DNA"/>
</dbReference>
<dbReference type="AlphaFoldDB" id="A0A0M6WAS1"/>
<keyword evidence="6" id="KW-0282">Flagellum</keyword>
<dbReference type="InterPro" id="IPR001444">
    <property type="entry name" value="Flag_bb_rod_N"/>
</dbReference>
<evidence type="ECO:0000313" key="8">
    <source>
        <dbReference type="Proteomes" id="UP000049828"/>
    </source>
</evidence>
<gene>
    <name evidence="7" type="primary">flgG_1</name>
    <name evidence="7" type="ORF">ERS852444_03444</name>
    <name evidence="6" type="ORF">RIL183_12511</name>
</gene>
<accession>A0A0M6WAS1</accession>
<evidence type="ECO:0000259" key="3">
    <source>
        <dbReference type="Pfam" id="PF00460"/>
    </source>
</evidence>
<dbReference type="Pfam" id="PF00460">
    <property type="entry name" value="Flg_bb_rod"/>
    <property type="match status" value="1"/>
</dbReference>
<proteinExistence type="inferred from homology"/>
<dbReference type="SUPFAM" id="SSF117143">
    <property type="entry name" value="Flagellar hook protein flgE"/>
    <property type="match status" value="1"/>
</dbReference>
<evidence type="ECO:0000259" key="5">
    <source>
        <dbReference type="Pfam" id="PF22692"/>
    </source>
</evidence>
<dbReference type="OrthoDB" id="9804559at2"/>
<evidence type="ECO:0000256" key="2">
    <source>
        <dbReference type="RuleBase" id="RU362116"/>
    </source>
</evidence>
<dbReference type="GO" id="GO:0071978">
    <property type="term" value="P:bacterial-type flagellum-dependent swarming motility"/>
    <property type="evidence" value="ECO:0007669"/>
    <property type="project" value="TreeGrafter"/>
</dbReference>
<dbReference type="InterPro" id="IPR020013">
    <property type="entry name" value="Flagellar_FlgE/F/G"/>
</dbReference>
<dbReference type="InterPro" id="IPR053967">
    <property type="entry name" value="LlgE_F_G-like_D1"/>
</dbReference>
<dbReference type="RefSeq" id="WP_021922202.1">
    <property type="nucleotide sequence ID" value="NZ_CBCTRZ010000062.1"/>
</dbReference>
<protein>
    <submittedName>
        <fullName evidence="7">Distal rod protein</fullName>
    </submittedName>
    <submittedName>
        <fullName evidence="6">Flagellar basal body rod protein FlgG</fullName>
    </submittedName>
</protein>
<dbReference type="Pfam" id="PF22692">
    <property type="entry name" value="LlgE_F_G_D1"/>
    <property type="match status" value="1"/>
</dbReference>
<dbReference type="Proteomes" id="UP000095453">
    <property type="component" value="Unassembled WGS sequence"/>
</dbReference>
<dbReference type="Proteomes" id="UP000049828">
    <property type="component" value="Unassembled WGS sequence"/>
</dbReference>
<evidence type="ECO:0000256" key="1">
    <source>
        <dbReference type="ARBA" id="ARBA00009677"/>
    </source>
</evidence>
<evidence type="ECO:0000313" key="7">
    <source>
        <dbReference type="EMBL" id="CUN30403.1"/>
    </source>
</evidence>
<keyword evidence="6" id="KW-0969">Cilium</keyword>
<keyword evidence="2" id="KW-0975">Bacterial flagellum</keyword>
<dbReference type="STRING" id="360807.ERS852392_02622"/>
<dbReference type="PANTHER" id="PTHR30435:SF19">
    <property type="entry name" value="FLAGELLAR BASAL-BODY ROD PROTEIN FLGG"/>
    <property type="match status" value="1"/>
</dbReference>
<dbReference type="InterPro" id="IPR010930">
    <property type="entry name" value="Flg_bb/hook_C_dom"/>
</dbReference>
<reference evidence="6" key="1">
    <citation type="submission" date="2015-05" db="EMBL/GenBank/DDBJ databases">
        <authorList>
            <person name="Wang D.B."/>
            <person name="Wang M."/>
        </authorList>
    </citation>
    <scope>NUCLEOTIDE SEQUENCE [LARGE SCALE GENOMIC DNA]</scope>
    <source>
        <strain evidence="6">L1-83</strain>
    </source>
</reference>
<feature type="domain" description="Flagellar hook protein FlgE/F/G-like D1" evidence="5">
    <location>
        <begin position="95"/>
        <end position="165"/>
    </location>
</feature>
<feature type="domain" description="Flagellar basal body rod protein N-terminal" evidence="3">
    <location>
        <begin position="5"/>
        <end position="35"/>
    </location>
</feature>
<dbReference type="GO" id="GO:0009425">
    <property type="term" value="C:bacterial-type flagellum basal body"/>
    <property type="evidence" value="ECO:0007669"/>
    <property type="project" value="UniProtKB-SubCell"/>
</dbReference>
<name>A0A0M6WAS1_9FIRM</name>
<evidence type="ECO:0000259" key="4">
    <source>
        <dbReference type="Pfam" id="PF06429"/>
    </source>
</evidence>
<dbReference type="EMBL" id="CYXX01000044">
    <property type="protein sequence ID" value="CUN30403.1"/>
    <property type="molecule type" value="Genomic_DNA"/>
</dbReference>
<feature type="domain" description="Flagellar basal-body/hook protein C-terminal" evidence="4">
    <location>
        <begin position="225"/>
        <end position="269"/>
    </location>
</feature>
<evidence type="ECO:0000313" key="9">
    <source>
        <dbReference type="Proteomes" id="UP000095453"/>
    </source>
</evidence>
<keyword evidence="8" id="KW-1185">Reference proteome</keyword>
<dbReference type="PANTHER" id="PTHR30435">
    <property type="entry name" value="FLAGELLAR PROTEIN"/>
    <property type="match status" value="1"/>
</dbReference>
<dbReference type="NCBIfam" id="TIGR03506">
    <property type="entry name" value="FlgEFG_subfam"/>
    <property type="match status" value="2"/>
</dbReference>